<feature type="compositionally biased region" description="Basic and acidic residues" evidence="1">
    <location>
        <begin position="120"/>
        <end position="136"/>
    </location>
</feature>
<feature type="compositionally biased region" description="Basic and acidic residues" evidence="1">
    <location>
        <begin position="15"/>
        <end position="30"/>
    </location>
</feature>
<sequence length="434" mass="50264">MSKRPFSPGMVSDMGQRDHAQVVSRQEKRPRFGVVNSLSQSTTIPDDIEELFTYLDDGGLPESDMDLLPTQCDDRLRQQKQKMKCFKVQMQAMERDLARSRRVGRTLESDMGRLRRQRQKERSYERRAKRDIQAREETVTGRERACASLQGTLVRLKSILENEKHSNEQDQVKSVVRDLVHLVELSTAASNSEATQEDLAWLKLREEDWRAYAAWIEKEWRETEELHVVEQQLLTKRVGSLATQLETTLQRLQVEERTGTELKTSCNLLEQELACKSDWLTALALGSMSLVNTQDQIATRVRAERDEWQRDIRQLQHQTDELQTQYVEQLNQFQAESRKLQEQLRVSRRNELNAQKQLQTSQKTAKNAKKKAQTELKTLRDKVKVLQHERTAVNGEAAPSQLDVLNVSPLVQANPERLLTLRSTDFAAKCLRDD</sequence>
<comment type="caution">
    <text evidence="2">The sequence shown here is derived from an EMBL/GenBank/DDBJ whole genome shotgun (WGS) entry which is preliminary data.</text>
</comment>
<evidence type="ECO:0000256" key="1">
    <source>
        <dbReference type="SAM" id="MobiDB-lite"/>
    </source>
</evidence>
<feature type="region of interest" description="Disordered" evidence="1">
    <location>
        <begin position="101"/>
        <end position="136"/>
    </location>
</feature>
<feature type="region of interest" description="Disordered" evidence="1">
    <location>
        <begin position="354"/>
        <end position="373"/>
    </location>
</feature>
<dbReference type="AlphaFoldDB" id="A0A8T1VDK5"/>
<dbReference type="OrthoDB" id="107456at2759"/>
<organism evidence="2 3">
    <name type="scientific">Phytophthora pseudosyringae</name>
    <dbReference type="NCBI Taxonomy" id="221518"/>
    <lineage>
        <taxon>Eukaryota</taxon>
        <taxon>Sar</taxon>
        <taxon>Stramenopiles</taxon>
        <taxon>Oomycota</taxon>
        <taxon>Peronosporomycetes</taxon>
        <taxon>Peronosporales</taxon>
        <taxon>Peronosporaceae</taxon>
        <taxon>Phytophthora</taxon>
    </lineage>
</organism>
<keyword evidence="3" id="KW-1185">Reference proteome</keyword>
<evidence type="ECO:0000313" key="2">
    <source>
        <dbReference type="EMBL" id="KAG7378313.1"/>
    </source>
</evidence>
<feature type="compositionally biased region" description="Basic and acidic residues" evidence="1">
    <location>
        <begin position="101"/>
        <end position="113"/>
    </location>
</feature>
<gene>
    <name evidence="2" type="ORF">PHYPSEUDO_010270</name>
</gene>
<evidence type="ECO:0000313" key="3">
    <source>
        <dbReference type="Proteomes" id="UP000694044"/>
    </source>
</evidence>
<proteinExistence type="predicted"/>
<accession>A0A8T1VDK5</accession>
<reference evidence="2" key="1">
    <citation type="submission" date="2021-02" db="EMBL/GenBank/DDBJ databases">
        <authorList>
            <person name="Palmer J.M."/>
        </authorList>
    </citation>
    <scope>NUCLEOTIDE SEQUENCE</scope>
    <source>
        <strain evidence="2">SCRP734</strain>
    </source>
</reference>
<protein>
    <submittedName>
        <fullName evidence="2">Uncharacterized protein</fullName>
    </submittedName>
</protein>
<feature type="region of interest" description="Disordered" evidence="1">
    <location>
        <begin position="1"/>
        <end position="30"/>
    </location>
</feature>
<dbReference type="EMBL" id="JAGDFM010000435">
    <property type="protein sequence ID" value="KAG7378313.1"/>
    <property type="molecule type" value="Genomic_DNA"/>
</dbReference>
<name>A0A8T1VDK5_9STRA</name>
<dbReference type="Proteomes" id="UP000694044">
    <property type="component" value="Unassembled WGS sequence"/>
</dbReference>